<dbReference type="GO" id="GO:0005886">
    <property type="term" value="C:plasma membrane"/>
    <property type="evidence" value="ECO:0007669"/>
    <property type="project" value="TreeGrafter"/>
</dbReference>
<organism evidence="2 3">
    <name type="scientific">Bemisia tabaci</name>
    <name type="common">Sweetpotato whitefly</name>
    <name type="synonym">Aleurodes tabaci</name>
    <dbReference type="NCBI Taxonomy" id="7038"/>
    <lineage>
        <taxon>Eukaryota</taxon>
        <taxon>Metazoa</taxon>
        <taxon>Ecdysozoa</taxon>
        <taxon>Arthropoda</taxon>
        <taxon>Hexapoda</taxon>
        <taxon>Insecta</taxon>
        <taxon>Pterygota</taxon>
        <taxon>Neoptera</taxon>
        <taxon>Paraneoptera</taxon>
        <taxon>Hemiptera</taxon>
        <taxon>Sternorrhyncha</taxon>
        <taxon>Aleyrodoidea</taxon>
        <taxon>Aleyrodidae</taxon>
        <taxon>Aleyrodinae</taxon>
        <taxon>Bemisia</taxon>
    </lineage>
</organism>
<evidence type="ECO:0000259" key="1">
    <source>
        <dbReference type="Pfam" id="PF14214"/>
    </source>
</evidence>
<feature type="domain" description="Helitron helicase-like" evidence="1">
    <location>
        <begin position="1"/>
        <end position="125"/>
    </location>
</feature>
<dbReference type="Pfam" id="PF14214">
    <property type="entry name" value="Helitron_like_N"/>
    <property type="match status" value="1"/>
</dbReference>
<reference evidence="2" key="1">
    <citation type="submission" date="2021-12" db="EMBL/GenBank/DDBJ databases">
        <authorList>
            <person name="King R."/>
        </authorList>
    </citation>
    <scope>NUCLEOTIDE SEQUENCE</scope>
</reference>
<protein>
    <recommendedName>
        <fullName evidence="1">Helitron helicase-like domain-containing protein</fullName>
    </recommendedName>
</protein>
<evidence type="ECO:0000313" key="2">
    <source>
        <dbReference type="EMBL" id="CAH0384661.1"/>
    </source>
</evidence>
<dbReference type="GO" id="GO:0005634">
    <property type="term" value="C:nucleus"/>
    <property type="evidence" value="ECO:0007669"/>
    <property type="project" value="TreeGrafter"/>
</dbReference>
<sequence length="321" mass="37379">MESEQLRYVLLNEKKLRCENYAHLKGAVQNDPNVDSNNLGHATILPLTRVLSAVPLRIHSRYMALHTFVKRAIRGPFYRTCTCNAAGWKEITDELMSDLNAIGRHDLIARVFHLKHFREVIKQLKMIQKYTDLKDPDHQSISKVVQQFQISYREMTLKSGLMEPEGDGRPLLSLQDLESRLVFTRCKRFQNRQVAQQENSYDPTRQRRTLTRPCIVNVESYSNEFKFFDLPEAKSYQILKKKVLRNNLSEERKNSVELLEDKVMQVKHVIGLLFAQFNLFLRKNAHLCTFLAILVRIEICRLVVKFRVLEGAQKSGCTFGP</sequence>
<dbReference type="AlphaFoldDB" id="A0A9P0A608"/>
<dbReference type="PANTHER" id="PTHR46848">
    <property type="entry name" value="REGULATOR OF G-PROTEIN SIGNALING 3"/>
    <property type="match status" value="1"/>
</dbReference>
<keyword evidence="3" id="KW-1185">Reference proteome</keyword>
<dbReference type="InterPro" id="IPR025476">
    <property type="entry name" value="Helitron_helicase-like"/>
</dbReference>
<evidence type="ECO:0000313" key="3">
    <source>
        <dbReference type="Proteomes" id="UP001152759"/>
    </source>
</evidence>
<proteinExistence type="predicted"/>
<gene>
    <name evidence="2" type="ORF">BEMITA_LOCUS3962</name>
</gene>
<dbReference type="PANTHER" id="PTHR46848:SF1">
    <property type="entry name" value="REGULATOR OF G-PROTEIN SIGNALING 3"/>
    <property type="match status" value="1"/>
</dbReference>
<dbReference type="Proteomes" id="UP001152759">
    <property type="component" value="Chromosome 2"/>
</dbReference>
<name>A0A9P0A608_BEMTA</name>
<accession>A0A9P0A608</accession>
<dbReference type="EMBL" id="OU963863">
    <property type="protein sequence ID" value="CAH0384661.1"/>
    <property type="molecule type" value="Genomic_DNA"/>
</dbReference>